<evidence type="ECO:0000313" key="2">
    <source>
        <dbReference type="Proteomes" id="UP000799779"/>
    </source>
</evidence>
<dbReference type="EMBL" id="ML977639">
    <property type="protein sequence ID" value="KAF1995446.1"/>
    <property type="molecule type" value="Genomic_DNA"/>
</dbReference>
<organism evidence="1 2">
    <name type="scientific">Amniculicola lignicola CBS 123094</name>
    <dbReference type="NCBI Taxonomy" id="1392246"/>
    <lineage>
        <taxon>Eukaryota</taxon>
        <taxon>Fungi</taxon>
        <taxon>Dikarya</taxon>
        <taxon>Ascomycota</taxon>
        <taxon>Pezizomycotina</taxon>
        <taxon>Dothideomycetes</taxon>
        <taxon>Pleosporomycetidae</taxon>
        <taxon>Pleosporales</taxon>
        <taxon>Amniculicolaceae</taxon>
        <taxon>Amniculicola</taxon>
    </lineage>
</organism>
<dbReference type="AlphaFoldDB" id="A0A6A5WCT2"/>
<accession>A0A6A5WCT2</accession>
<dbReference type="OrthoDB" id="4062651at2759"/>
<evidence type="ECO:0000313" key="1">
    <source>
        <dbReference type="EMBL" id="KAF1995446.1"/>
    </source>
</evidence>
<name>A0A6A5WCT2_9PLEO</name>
<dbReference type="Proteomes" id="UP000799779">
    <property type="component" value="Unassembled WGS sequence"/>
</dbReference>
<keyword evidence="2" id="KW-1185">Reference proteome</keyword>
<protein>
    <submittedName>
        <fullName evidence="1">Uncharacterized protein</fullName>
    </submittedName>
</protein>
<sequence>MSSHSANALVESVRCRRIRLARKKISCNRKLSREEAIIEATLSSLESRNSRVDLRQARCDILTGDTSYHANIDAILAWLRRLSNGWICSYSRFHKVGVTTAEKDVLSNTIPCMLRTDPELRPSAERLVEYL</sequence>
<proteinExistence type="predicted"/>
<gene>
    <name evidence="1" type="ORF">P154DRAFT_526366</name>
</gene>
<reference evidence="1" key="1">
    <citation type="journal article" date="2020" name="Stud. Mycol.">
        <title>101 Dothideomycetes genomes: a test case for predicting lifestyles and emergence of pathogens.</title>
        <authorList>
            <person name="Haridas S."/>
            <person name="Albert R."/>
            <person name="Binder M."/>
            <person name="Bloem J."/>
            <person name="Labutti K."/>
            <person name="Salamov A."/>
            <person name="Andreopoulos B."/>
            <person name="Baker S."/>
            <person name="Barry K."/>
            <person name="Bills G."/>
            <person name="Bluhm B."/>
            <person name="Cannon C."/>
            <person name="Castanera R."/>
            <person name="Culley D."/>
            <person name="Daum C."/>
            <person name="Ezra D."/>
            <person name="Gonzalez J."/>
            <person name="Henrissat B."/>
            <person name="Kuo A."/>
            <person name="Liang C."/>
            <person name="Lipzen A."/>
            <person name="Lutzoni F."/>
            <person name="Magnuson J."/>
            <person name="Mondo S."/>
            <person name="Nolan M."/>
            <person name="Ohm R."/>
            <person name="Pangilinan J."/>
            <person name="Park H.-J."/>
            <person name="Ramirez L."/>
            <person name="Alfaro M."/>
            <person name="Sun H."/>
            <person name="Tritt A."/>
            <person name="Yoshinaga Y."/>
            <person name="Zwiers L.-H."/>
            <person name="Turgeon B."/>
            <person name="Goodwin S."/>
            <person name="Spatafora J."/>
            <person name="Crous P."/>
            <person name="Grigoriev I."/>
        </authorList>
    </citation>
    <scope>NUCLEOTIDE SEQUENCE</scope>
    <source>
        <strain evidence="1">CBS 123094</strain>
    </source>
</reference>